<organism evidence="1 2">
    <name type="scientific">Cyclotella cryptica</name>
    <dbReference type="NCBI Taxonomy" id="29204"/>
    <lineage>
        <taxon>Eukaryota</taxon>
        <taxon>Sar</taxon>
        <taxon>Stramenopiles</taxon>
        <taxon>Ochrophyta</taxon>
        <taxon>Bacillariophyta</taxon>
        <taxon>Coscinodiscophyceae</taxon>
        <taxon>Thalassiosirophycidae</taxon>
        <taxon>Stephanodiscales</taxon>
        <taxon>Stephanodiscaceae</taxon>
        <taxon>Cyclotella</taxon>
    </lineage>
</organism>
<evidence type="ECO:0000313" key="2">
    <source>
        <dbReference type="Proteomes" id="UP001516023"/>
    </source>
</evidence>
<proteinExistence type="predicted"/>
<dbReference type="Proteomes" id="UP001516023">
    <property type="component" value="Unassembled WGS sequence"/>
</dbReference>
<name>A0ABD3PS18_9STRA</name>
<gene>
    <name evidence="1" type="ORF">HJC23_004499</name>
</gene>
<evidence type="ECO:0000313" key="1">
    <source>
        <dbReference type="EMBL" id="KAL3790869.1"/>
    </source>
</evidence>
<sequence length="49" mass="4803">MGTYTGGNSASSTSSARSDTADAMLGYRNGIIATEDSASGTGALIGDKD</sequence>
<accession>A0ABD3PS18</accession>
<protein>
    <submittedName>
        <fullName evidence="1">Uncharacterized protein</fullName>
    </submittedName>
</protein>
<comment type="caution">
    <text evidence="1">The sequence shown here is derived from an EMBL/GenBank/DDBJ whole genome shotgun (WGS) entry which is preliminary data.</text>
</comment>
<reference evidence="1 2" key="1">
    <citation type="journal article" date="2020" name="G3 (Bethesda)">
        <title>Improved Reference Genome for Cyclotella cryptica CCMP332, a Model for Cell Wall Morphogenesis, Salinity Adaptation, and Lipid Production in Diatoms (Bacillariophyta).</title>
        <authorList>
            <person name="Roberts W.R."/>
            <person name="Downey K.M."/>
            <person name="Ruck E.C."/>
            <person name="Traller J.C."/>
            <person name="Alverson A.J."/>
        </authorList>
    </citation>
    <scope>NUCLEOTIDE SEQUENCE [LARGE SCALE GENOMIC DNA]</scope>
    <source>
        <strain evidence="1 2">CCMP332</strain>
    </source>
</reference>
<keyword evidence="2" id="KW-1185">Reference proteome</keyword>
<dbReference type="AlphaFoldDB" id="A0ABD3PS18"/>
<dbReference type="EMBL" id="JABMIG020000121">
    <property type="protein sequence ID" value="KAL3790869.1"/>
    <property type="molecule type" value="Genomic_DNA"/>
</dbReference>